<reference evidence="2 3" key="1">
    <citation type="submission" date="2024-02" db="EMBL/GenBank/DDBJ databases">
        <authorList>
            <person name="Chen Y."/>
            <person name="Shah S."/>
            <person name="Dougan E. K."/>
            <person name="Thang M."/>
            <person name="Chan C."/>
        </authorList>
    </citation>
    <scope>NUCLEOTIDE SEQUENCE [LARGE SCALE GENOMIC DNA]</scope>
</reference>
<comment type="caution">
    <text evidence="2">The sequence shown here is derived from an EMBL/GenBank/DDBJ whole genome shotgun (WGS) entry which is preliminary data.</text>
</comment>
<keyword evidence="3" id="KW-1185">Reference proteome</keyword>
<feature type="compositionally biased region" description="Basic residues" evidence="1">
    <location>
        <begin position="71"/>
        <end position="84"/>
    </location>
</feature>
<feature type="compositionally biased region" description="Basic and acidic residues" evidence="1">
    <location>
        <begin position="103"/>
        <end position="116"/>
    </location>
</feature>
<feature type="compositionally biased region" description="Basic and acidic residues" evidence="1">
    <location>
        <begin position="1"/>
        <end position="26"/>
    </location>
</feature>
<dbReference type="EMBL" id="CAXAMM010041862">
    <property type="protein sequence ID" value="CAK9101547.1"/>
    <property type="molecule type" value="Genomic_DNA"/>
</dbReference>
<feature type="compositionally biased region" description="Gly residues" evidence="1">
    <location>
        <begin position="29"/>
        <end position="39"/>
    </location>
</feature>
<feature type="compositionally biased region" description="Basic and acidic residues" evidence="1">
    <location>
        <begin position="85"/>
        <end position="95"/>
    </location>
</feature>
<accession>A0ABP0RLR2</accession>
<organism evidence="2 3">
    <name type="scientific">Durusdinium trenchii</name>
    <dbReference type="NCBI Taxonomy" id="1381693"/>
    <lineage>
        <taxon>Eukaryota</taxon>
        <taxon>Sar</taxon>
        <taxon>Alveolata</taxon>
        <taxon>Dinophyceae</taxon>
        <taxon>Suessiales</taxon>
        <taxon>Symbiodiniaceae</taxon>
        <taxon>Durusdinium</taxon>
    </lineage>
</organism>
<protein>
    <submittedName>
        <fullName evidence="2">Uncharacterized protein</fullName>
    </submittedName>
</protein>
<feature type="region of interest" description="Disordered" evidence="1">
    <location>
        <begin position="1"/>
        <end position="125"/>
    </location>
</feature>
<gene>
    <name evidence="2" type="ORF">SCF082_LOCUS47482</name>
</gene>
<name>A0ABP0RLR2_9DINO</name>
<evidence type="ECO:0000313" key="2">
    <source>
        <dbReference type="EMBL" id="CAK9101547.1"/>
    </source>
</evidence>
<proteinExistence type="predicted"/>
<evidence type="ECO:0000256" key="1">
    <source>
        <dbReference type="SAM" id="MobiDB-lite"/>
    </source>
</evidence>
<sequence length="181" mass="20079">MPETNDRVEMPLDEVIKKDWTGDSKPRGGKGGKVLGRGKAAGRGRGLVRRNPIMTKVRRTPAKGAVEKGGKGKGRFHWVPKGHKPVPDKSNDKHGYHGPKGAARPDEFGKLPRVKDPSNNNRRTRQSVLNLNIISMIGSSRYDMGQAKRKLGKLKIRLFQDCKAFLLLLQVALKTGRKTAR</sequence>
<evidence type="ECO:0000313" key="3">
    <source>
        <dbReference type="Proteomes" id="UP001642464"/>
    </source>
</evidence>
<dbReference type="Proteomes" id="UP001642464">
    <property type="component" value="Unassembled WGS sequence"/>
</dbReference>